<gene>
    <name evidence="1" type="ORF">DLM85_24560</name>
</gene>
<name>A0A328B3Q1_9BACT</name>
<dbReference type="Proteomes" id="UP000248553">
    <property type="component" value="Unassembled WGS sequence"/>
</dbReference>
<evidence type="ECO:0000313" key="1">
    <source>
        <dbReference type="EMBL" id="RAK62010.1"/>
    </source>
</evidence>
<reference evidence="2" key="1">
    <citation type="submission" date="2018-05" db="EMBL/GenBank/DDBJ databases">
        <authorList>
            <person name="Nie L."/>
        </authorList>
    </citation>
    <scope>NUCLEOTIDE SEQUENCE [LARGE SCALE GENOMIC DNA]</scope>
    <source>
        <strain evidence="2">NL</strain>
    </source>
</reference>
<protein>
    <submittedName>
        <fullName evidence="1">Uncharacterized protein</fullName>
    </submittedName>
</protein>
<organism evidence="1 2">
    <name type="scientific">Hymenobacter edaphi</name>
    <dbReference type="NCBI Taxonomy" id="2211146"/>
    <lineage>
        <taxon>Bacteria</taxon>
        <taxon>Pseudomonadati</taxon>
        <taxon>Bacteroidota</taxon>
        <taxon>Cytophagia</taxon>
        <taxon>Cytophagales</taxon>
        <taxon>Hymenobacteraceae</taxon>
        <taxon>Hymenobacter</taxon>
    </lineage>
</organism>
<evidence type="ECO:0000313" key="2">
    <source>
        <dbReference type="Proteomes" id="UP000248553"/>
    </source>
</evidence>
<keyword evidence="2" id="KW-1185">Reference proteome</keyword>
<accession>A0A328B3Q1</accession>
<sequence length="127" mass="14046">MVEGNLNGIFECLIVNALAVDRVQEFLHQRDSLAVHSELDVVAEGVIVKVNGSDDALTFVSVVLGVQVGHVDQRDSRELSKVLEVCQTYATGDVSFVFTEDDQNLQVWIVCMLVEDVSEVIIKLDVR</sequence>
<proteinExistence type="predicted"/>
<comment type="caution">
    <text evidence="1">The sequence shown here is derived from an EMBL/GenBank/DDBJ whole genome shotgun (WGS) entry which is preliminary data.</text>
</comment>
<dbReference type="AlphaFoldDB" id="A0A328B3Q1"/>
<dbReference type="EMBL" id="QHKM01000019">
    <property type="protein sequence ID" value="RAK62010.1"/>
    <property type="molecule type" value="Genomic_DNA"/>
</dbReference>